<evidence type="ECO:0000256" key="2">
    <source>
        <dbReference type="SAM" id="Phobius"/>
    </source>
</evidence>
<keyword evidence="2" id="KW-0812">Transmembrane</keyword>
<dbReference type="RefSeq" id="WP_139225110.1">
    <property type="nucleotide sequence ID" value="NZ_FOVF01000045.1"/>
</dbReference>
<evidence type="ECO:0000313" key="3">
    <source>
        <dbReference type="EMBL" id="SFN67222.1"/>
    </source>
</evidence>
<proteinExistence type="predicted"/>
<dbReference type="AlphaFoldDB" id="A0A1I5AXS8"/>
<dbReference type="EMBL" id="FOVF01000045">
    <property type="protein sequence ID" value="SFN67222.1"/>
    <property type="molecule type" value="Genomic_DNA"/>
</dbReference>
<feature type="compositionally biased region" description="Polar residues" evidence="1">
    <location>
        <begin position="137"/>
        <end position="146"/>
    </location>
</feature>
<reference evidence="3 4" key="1">
    <citation type="submission" date="2016-10" db="EMBL/GenBank/DDBJ databases">
        <authorList>
            <person name="de Groot N.N."/>
        </authorList>
    </citation>
    <scope>NUCLEOTIDE SEQUENCE [LARGE SCALE GENOMIC DNA]</scope>
    <source>
        <strain evidence="3 4">CGMCC 1.7659</strain>
    </source>
</reference>
<sequence>MNSAELIYYVCLVAPLAWLAFLALRPFLANMNRLLFIVVGMTLYGFFVKAFVVPLTRVQDAQLVAAKNMATMIGSPTSDASTQLGLGIFVYLGIALTVTCLLMLWIQRVLTRSPDATSRKTSSADMNPGGHGRTDGYSPSNGNAGG</sequence>
<protein>
    <submittedName>
        <fullName evidence="3">Uncharacterized protein</fullName>
    </submittedName>
</protein>
<gene>
    <name evidence="3" type="ORF">SAMN05216289_14517</name>
</gene>
<feature type="transmembrane region" description="Helical" evidence="2">
    <location>
        <begin position="6"/>
        <end position="27"/>
    </location>
</feature>
<keyword evidence="2" id="KW-0472">Membrane</keyword>
<evidence type="ECO:0000256" key="1">
    <source>
        <dbReference type="SAM" id="MobiDB-lite"/>
    </source>
</evidence>
<dbReference type="Proteomes" id="UP000198575">
    <property type="component" value="Unassembled WGS sequence"/>
</dbReference>
<accession>A0A1I5AXS8</accession>
<name>A0A1I5AXS8_9GAMM</name>
<feature type="region of interest" description="Disordered" evidence="1">
    <location>
        <begin position="117"/>
        <end position="146"/>
    </location>
</feature>
<organism evidence="3 4">
    <name type="scientific">Dokdonella immobilis</name>
    <dbReference type="NCBI Taxonomy" id="578942"/>
    <lineage>
        <taxon>Bacteria</taxon>
        <taxon>Pseudomonadati</taxon>
        <taxon>Pseudomonadota</taxon>
        <taxon>Gammaproteobacteria</taxon>
        <taxon>Lysobacterales</taxon>
        <taxon>Rhodanobacteraceae</taxon>
        <taxon>Dokdonella</taxon>
    </lineage>
</organism>
<evidence type="ECO:0000313" key="4">
    <source>
        <dbReference type="Proteomes" id="UP000198575"/>
    </source>
</evidence>
<keyword evidence="4" id="KW-1185">Reference proteome</keyword>
<feature type="transmembrane region" description="Helical" evidence="2">
    <location>
        <begin position="84"/>
        <end position="106"/>
    </location>
</feature>
<feature type="transmembrane region" description="Helical" evidence="2">
    <location>
        <begin position="34"/>
        <end position="53"/>
    </location>
</feature>
<keyword evidence="2" id="KW-1133">Transmembrane helix</keyword>